<feature type="compositionally biased region" description="Low complexity" evidence="6">
    <location>
        <begin position="562"/>
        <end position="583"/>
    </location>
</feature>
<evidence type="ECO:0000256" key="1">
    <source>
        <dbReference type="ARBA" id="ARBA00022723"/>
    </source>
</evidence>
<feature type="compositionally biased region" description="Pro residues" evidence="6">
    <location>
        <begin position="545"/>
        <end position="561"/>
    </location>
</feature>
<name>A0ABP0H6F9_9DINO</name>
<dbReference type="Gene3D" id="3.30.40.10">
    <property type="entry name" value="Zinc/RING finger domain, C3HC4 (zinc finger)"/>
    <property type="match status" value="3"/>
</dbReference>
<gene>
    <name evidence="9" type="ORF">CCMP2556_LOCUS280</name>
</gene>
<evidence type="ECO:0000259" key="8">
    <source>
        <dbReference type="PROSITE" id="PS50145"/>
    </source>
</evidence>
<feature type="region of interest" description="Disordered" evidence="6">
    <location>
        <begin position="398"/>
        <end position="421"/>
    </location>
</feature>
<feature type="region of interest" description="Disordered" evidence="6">
    <location>
        <begin position="533"/>
        <end position="623"/>
    </location>
</feature>
<dbReference type="PROSITE" id="PS50145">
    <property type="entry name" value="ZF_TRAF"/>
    <property type="match status" value="1"/>
</dbReference>
<evidence type="ECO:0000256" key="3">
    <source>
        <dbReference type="ARBA" id="ARBA00022833"/>
    </source>
</evidence>
<dbReference type="Proteomes" id="UP001642484">
    <property type="component" value="Unassembled WGS sequence"/>
</dbReference>
<feature type="zinc finger region" description="TRAF-type" evidence="4">
    <location>
        <begin position="26"/>
        <end position="69"/>
    </location>
</feature>
<evidence type="ECO:0000256" key="6">
    <source>
        <dbReference type="SAM" id="MobiDB-lite"/>
    </source>
</evidence>
<evidence type="ECO:0000256" key="2">
    <source>
        <dbReference type="ARBA" id="ARBA00022771"/>
    </source>
</evidence>
<dbReference type="EMBL" id="CAXAMN010000003">
    <property type="protein sequence ID" value="CAK8985801.1"/>
    <property type="molecule type" value="Genomic_DNA"/>
</dbReference>
<keyword evidence="3 4" id="KW-0862">Zinc</keyword>
<feature type="coiled-coil region" evidence="5">
    <location>
        <begin position="625"/>
        <end position="673"/>
    </location>
</feature>
<keyword evidence="5" id="KW-0175">Coiled coil</keyword>
<keyword evidence="1 4" id="KW-0479">Metal-binding</keyword>
<keyword evidence="10" id="KW-1185">Reference proteome</keyword>
<feature type="compositionally biased region" description="Low complexity" evidence="6">
    <location>
        <begin position="592"/>
        <end position="618"/>
    </location>
</feature>
<dbReference type="InterPro" id="IPR013083">
    <property type="entry name" value="Znf_RING/FYVE/PHD"/>
</dbReference>
<evidence type="ECO:0000313" key="10">
    <source>
        <dbReference type="Proteomes" id="UP001642484"/>
    </source>
</evidence>
<reference evidence="9 10" key="1">
    <citation type="submission" date="2024-02" db="EMBL/GenBank/DDBJ databases">
        <authorList>
            <person name="Chen Y."/>
            <person name="Shah S."/>
            <person name="Dougan E. K."/>
            <person name="Thang M."/>
            <person name="Chan C."/>
        </authorList>
    </citation>
    <scope>NUCLEOTIDE SEQUENCE [LARGE SCALE GENOMIC DNA]</scope>
</reference>
<keyword evidence="2 4" id="KW-0863">Zinc-finger</keyword>
<dbReference type="InterPro" id="IPR001841">
    <property type="entry name" value="Znf_RING"/>
</dbReference>
<accession>A0ABP0H6F9</accession>
<sequence length="781" mass="87187">MSGEEQGAQAQICPQCGELVQKAMKAHKKKDCKQRMVNCKLCKKRCTAEDLPDHERVECEHRQVTCRLCSSLLKQRELNYHQLYECENGEVICENDGCGWSGLRHQEADHEVKCPFAKVVCAHCLLEVLQKEMRGHSCKRVHPQTQCTVCLESFESLGRKSIAPAMLMMDERRSCPHVQMCMRCAQSWTSRSAEKGHSPNCPECREEYNTATAYPDYLFHVASSDILRPPLPQREKMTSGTVWFVSPLDIRFTHDSISECFAPYTKDGVEIKEREQLKILSSAQELLDTAQEPKALELLEVMWYKNQLYVAGTFNRRLCMYRLLALFATERFGLIKVRVKHHEDLKSKLAQCFTTECEGRYVSIRSNETIDPLQVGQTPHELHWPEAVRLLGGDTWRPEPPAGLQSEGPCNDANDTTSSSAASNVASVVAVPVSAESDRVVAAFADHHQMPLKEVRQLFAQLTEEQRWLTCMRFRHDPNKSGVPPIKLLQIFVNSCKTNGFRERHSLDRDPDGCFDQILKKADVQPALQRGRILPGASHPSSQPNVPPTPPPLVPPPPPPTNSNSLPNVPTSQASQAPQAPQAPKAPPTFQTPPNVSPTAQTAASSGGASSGPDGAGPEWPRPALSDVLDLAVELRRRVELLEMEKEHLVRALQAAFEKVAELEGENWRLKEAAQFFEAAAEERERQLKDPHQTERPLHVLHGASNVAMPRFRGSTAAPLRRSATDPTSSREDGSMPGSPIDAPVHARPEAGYQAEVPEDDSRCDAQWPNYHVIAHGFQSQ</sequence>
<comment type="caution">
    <text evidence="9">The sequence shown here is derived from an EMBL/GenBank/DDBJ whole genome shotgun (WGS) entry which is preliminary data.</text>
</comment>
<dbReference type="InterPro" id="IPR001293">
    <property type="entry name" value="Znf_TRAF"/>
</dbReference>
<dbReference type="PROSITE" id="PS50089">
    <property type="entry name" value="ZF_RING_2"/>
    <property type="match status" value="1"/>
</dbReference>
<evidence type="ECO:0000259" key="7">
    <source>
        <dbReference type="PROSITE" id="PS50089"/>
    </source>
</evidence>
<evidence type="ECO:0000256" key="4">
    <source>
        <dbReference type="PROSITE-ProRule" id="PRU00207"/>
    </source>
</evidence>
<organism evidence="9 10">
    <name type="scientific">Durusdinium trenchii</name>
    <dbReference type="NCBI Taxonomy" id="1381693"/>
    <lineage>
        <taxon>Eukaryota</taxon>
        <taxon>Sar</taxon>
        <taxon>Alveolata</taxon>
        <taxon>Dinophyceae</taxon>
        <taxon>Suessiales</taxon>
        <taxon>Symbiodiniaceae</taxon>
        <taxon>Durusdinium</taxon>
    </lineage>
</organism>
<evidence type="ECO:0000313" key="9">
    <source>
        <dbReference type="EMBL" id="CAK8985801.1"/>
    </source>
</evidence>
<proteinExistence type="predicted"/>
<protein>
    <recommendedName>
        <fullName evidence="11">TRAF-type domain-containing protein</fullName>
    </recommendedName>
</protein>
<evidence type="ECO:0000256" key="5">
    <source>
        <dbReference type="SAM" id="Coils"/>
    </source>
</evidence>
<feature type="domain" description="TRAF-type" evidence="8">
    <location>
        <begin position="26"/>
        <end position="69"/>
    </location>
</feature>
<feature type="region of interest" description="Disordered" evidence="6">
    <location>
        <begin position="712"/>
        <end position="764"/>
    </location>
</feature>
<feature type="domain" description="RING-type" evidence="7">
    <location>
        <begin position="147"/>
        <end position="205"/>
    </location>
</feature>
<evidence type="ECO:0008006" key="11">
    <source>
        <dbReference type="Google" id="ProtNLM"/>
    </source>
</evidence>